<evidence type="ECO:0000256" key="4">
    <source>
        <dbReference type="ARBA" id="ARBA00022859"/>
    </source>
</evidence>
<protein>
    <submittedName>
        <fullName evidence="6">Uncharacterized protein</fullName>
    </submittedName>
</protein>
<keyword evidence="4" id="KW-0391">Immunity</keyword>
<keyword evidence="7" id="KW-1185">Reference proteome</keyword>
<proteinExistence type="inferred from homology"/>
<dbReference type="GO" id="GO:0051607">
    <property type="term" value="P:defense response to virus"/>
    <property type="evidence" value="ECO:0007669"/>
    <property type="project" value="TreeGrafter"/>
</dbReference>
<dbReference type="PANTHER" id="PTHR10271:SF29">
    <property type="entry name" value="INTERFERON-INDUCED PROTEIN WITH TETRATRICOPEPTIDE REPEATS-RELATED"/>
    <property type="match status" value="1"/>
</dbReference>
<keyword evidence="3" id="KW-0802">TPR repeat</keyword>
<comment type="caution">
    <text evidence="6">The sequence shown here is derived from an EMBL/GenBank/DDBJ whole genome shotgun (WGS) entry which is preliminary data.</text>
</comment>
<evidence type="ECO:0000256" key="5">
    <source>
        <dbReference type="ARBA" id="ARBA00038336"/>
    </source>
</evidence>
<evidence type="ECO:0000313" key="6">
    <source>
        <dbReference type="EMBL" id="KAF4085226.1"/>
    </source>
</evidence>
<evidence type="ECO:0000256" key="1">
    <source>
        <dbReference type="ARBA" id="ARBA00022588"/>
    </source>
</evidence>
<dbReference type="EMBL" id="JAAGNN010000009">
    <property type="protein sequence ID" value="KAF4085226.1"/>
    <property type="molecule type" value="Genomic_DNA"/>
</dbReference>
<dbReference type="InterPro" id="IPR019734">
    <property type="entry name" value="TPR_rpt"/>
</dbReference>
<reference evidence="6 7" key="1">
    <citation type="submission" date="2020-02" db="EMBL/GenBank/DDBJ databases">
        <title>A chromosome-scale genome assembly of the black bullhead catfish (Ameiurus melas).</title>
        <authorList>
            <person name="Wen M."/>
            <person name="Zham M."/>
            <person name="Cabau C."/>
            <person name="Klopp C."/>
            <person name="Donnadieu C."/>
            <person name="Roques C."/>
            <person name="Bouchez O."/>
            <person name="Lampietro C."/>
            <person name="Jouanno E."/>
            <person name="Herpin A."/>
            <person name="Louis A."/>
            <person name="Berthelot C."/>
            <person name="Parey E."/>
            <person name="Roest-Crollius H."/>
            <person name="Braasch I."/>
            <person name="Postlethwait J."/>
            <person name="Robinson-Rechavi M."/>
            <person name="Echchiki A."/>
            <person name="Begum T."/>
            <person name="Montfort J."/>
            <person name="Schartl M."/>
            <person name="Bobe J."/>
            <person name="Guiguen Y."/>
        </authorList>
    </citation>
    <scope>NUCLEOTIDE SEQUENCE [LARGE SCALE GENOMIC DNA]</scope>
    <source>
        <strain evidence="6">M_S1</strain>
        <tissue evidence="6">Blood</tissue>
    </source>
</reference>
<dbReference type="SMART" id="SM00028">
    <property type="entry name" value="TPR"/>
    <property type="match status" value="5"/>
</dbReference>
<evidence type="ECO:0000313" key="7">
    <source>
        <dbReference type="Proteomes" id="UP000593565"/>
    </source>
</evidence>
<name>A0A7J6ARN3_AMEME</name>
<dbReference type="Pfam" id="PF13424">
    <property type="entry name" value="TPR_12"/>
    <property type="match status" value="1"/>
</dbReference>
<comment type="similarity">
    <text evidence="5">Belongs to the IFIT family.</text>
</comment>
<dbReference type="InterPro" id="IPR011990">
    <property type="entry name" value="TPR-like_helical_dom_sf"/>
</dbReference>
<gene>
    <name evidence="6" type="ORF">AMELA_G00114730</name>
</gene>
<sequence length="362" mass="41523">MSSTQDIILETKLNQLECHFTWALNENDIDLTDLLNRLEEQLNLDLGREAGVARTHSSMGYVKFLLDSNTEALSNLERSVELTKSHGNDCDKLLVVAYGDLAWLYYLMGNFAECESYLNKLSEIKEKYPSVPYAGVLGEKGWTFLKFSRKYYDRAKESFRKALELDPEEGEWNTGLAIALYRADDMLEDPEVIDQLRRAIATNPDDDVLKVLLGLRLAAHKKYNEAESLVEQALERSPEHPHVMRYVGKYFRIEGSVDRSIALLKRALEKVSNAAFIHHQLGLCYRKKIINLMQAGSHHTKGAEIKRAREQCIYHLEMATELKTSFIMAMNELALQYGGEPGYARAEEMFRNSFKAARRKKR</sequence>
<organism evidence="6 7">
    <name type="scientific">Ameiurus melas</name>
    <name type="common">Black bullhead</name>
    <name type="synonym">Silurus melas</name>
    <dbReference type="NCBI Taxonomy" id="219545"/>
    <lineage>
        <taxon>Eukaryota</taxon>
        <taxon>Metazoa</taxon>
        <taxon>Chordata</taxon>
        <taxon>Craniata</taxon>
        <taxon>Vertebrata</taxon>
        <taxon>Euteleostomi</taxon>
        <taxon>Actinopterygii</taxon>
        <taxon>Neopterygii</taxon>
        <taxon>Teleostei</taxon>
        <taxon>Ostariophysi</taxon>
        <taxon>Siluriformes</taxon>
        <taxon>Ictaluridae</taxon>
        <taxon>Ameiurus</taxon>
    </lineage>
</organism>
<dbReference type="GO" id="GO:0045087">
    <property type="term" value="P:innate immune response"/>
    <property type="evidence" value="ECO:0007669"/>
    <property type="project" value="UniProtKB-KW"/>
</dbReference>
<dbReference type="Pfam" id="PF13432">
    <property type="entry name" value="TPR_16"/>
    <property type="match status" value="2"/>
</dbReference>
<dbReference type="FunFam" id="1.25.40.10:FF:000036">
    <property type="entry name" value="interferon-induced protein with tetratricopeptide repeats 5"/>
    <property type="match status" value="1"/>
</dbReference>
<dbReference type="SUPFAM" id="SSF48452">
    <property type="entry name" value="TPR-like"/>
    <property type="match status" value="2"/>
</dbReference>
<dbReference type="AlphaFoldDB" id="A0A7J6ARN3"/>
<dbReference type="Proteomes" id="UP000593565">
    <property type="component" value="Unassembled WGS sequence"/>
</dbReference>
<keyword evidence="1" id="KW-0399">Innate immunity</keyword>
<keyword evidence="2" id="KW-0677">Repeat</keyword>
<dbReference type="GO" id="GO:0005829">
    <property type="term" value="C:cytosol"/>
    <property type="evidence" value="ECO:0007669"/>
    <property type="project" value="TreeGrafter"/>
</dbReference>
<dbReference type="Gene3D" id="1.25.40.10">
    <property type="entry name" value="Tetratricopeptide repeat domain"/>
    <property type="match status" value="3"/>
</dbReference>
<evidence type="ECO:0000256" key="3">
    <source>
        <dbReference type="ARBA" id="ARBA00022803"/>
    </source>
</evidence>
<dbReference type="PANTHER" id="PTHR10271">
    <property type="entry name" value="INTERFERON-INDUCED PROTEIN WITH TETRATRICOPEPTIDE REPEATS"/>
    <property type="match status" value="1"/>
</dbReference>
<accession>A0A7J6ARN3</accession>
<evidence type="ECO:0000256" key="2">
    <source>
        <dbReference type="ARBA" id="ARBA00022737"/>
    </source>
</evidence>